<evidence type="ECO:0000256" key="1">
    <source>
        <dbReference type="ARBA" id="ARBA00004651"/>
    </source>
</evidence>
<feature type="transmembrane region" description="Helical" evidence="7">
    <location>
        <begin position="20"/>
        <end position="40"/>
    </location>
</feature>
<evidence type="ECO:0000313" key="10">
    <source>
        <dbReference type="EMBL" id="MBC5639822.1"/>
    </source>
</evidence>
<dbReference type="RefSeq" id="WP_186834879.1">
    <property type="nucleotide sequence ID" value="NZ_JACOOQ010000006.1"/>
</dbReference>
<proteinExistence type="predicted"/>
<dbReference type="Pfam" id="PF12704">
    <property type="entry name" value="MacB_PCD"/>
    <property type="match status" value="1"/>
</dbReference>
<feature type="coiled-coil region" evidence="6">
    <location>
        <begin position="257"/>
        <end position="330"/>
    </location>
</feature>
<dbReference type="AlphaFoldDB" id="A0A8I0DNU3"/>
<accession>A0A8I0DNU3</accession>
<protein>
    <submittedName>
        <fullName evidence="10">FtsX-like permease family protein</fullName>
    </submittedName>
</protein>
<evidence type="ECO:0000256" key="7">
    <source>
        <dbReference type="SAM" id="Phobius"/>
    </source>
</evidence>
<dbReference type="InterPro" id="IPR025857">
    <property type="entry name" value="MacB_PCD"/>
</dbReference>
<dbReference type="EMBL" id="JACOOQ010000006">
    <property type="protein sequence ID" value="MBC5639822.1"/>
    <property type="molecule type" value="Genomic_DNA"/>
</dbReference>
<feature type="domain" description="ABC3 transporter permease C-terminal" evidence="8">
    <location>
        <begin position="974"/>
        <end position="1087"/>
    </location>
</feature>
<evidence type="ECO:0000256" key="4">
    <source>
        <dbReference type="ARBA" id="ARBA00022989"/>
    </source>
</evidence>
<reference evidence="10" key="1">
    <citation type="submission" date="2020-08" db="EMBL/GenBank/DDBJ databases">
        <title>Genome public.</title>
        <authorList>
            <person name="Liu C."/>
            <person name="Sun Q."/>
        </authorList>
    </citation>
    <scope>NUCLEOTIDE SEQUENCE</scope>
    <source>
        <strain evidence="10">NSJ-42</strain>
    </source>
</reference>
<feature type="transmembrane region" description="Helical" evidence="7">
    <location>
        <begin position="968"/>
        <end position="990"/>
    </location>
</feature>
<dbReference type="Proteomes" id="UP000662088">
    <property type="component" value="Unassembled WGS sequence"/>
</dbReference>
<keyword evidence="4 7" id="KW-1133">Transmembrane helix</keyword>
<dbReference type="InterPro" id="IPR003838">
    <property type="entry name" value="ABC3_permease_C"/>
</dbReference>
<dbReference type="PANTHER" id="PTHR30287">
    <property type="entry name" value="MEMBRANE COMPONENT OF PREDICTED ABC SUPERFAMILY METABOLITE UPTAKE TRANSPORTER"/>
    <property type="match status" value="1"/>
</dbReference>
<gene>
    <name evidence="10" type="ORF">H8R92_05130</name>
</gene>
<dbReference type="PANTHER" id="PTHR30287:SF1">
    <property type="entry name" value="INNER MEMBRANE PROTEIN"/>
    <property type="match status" value="1"/>
</dbReference>
<comment type="caution">
    <text evidence="10">The sequence shown here is derived from an EMBL/GenBank/DDBJ whole genome shotgun (WGS) entry which is preliminary data.</text>
</comment>
<evidence type="ECO:0000256" key="6">
    <source>
        <dbReference type="SAM" id="Coils"/>
    </source>
</evidence>
<evidence type="ECO:0000256" key="5">
    <source>
        <dbReference type="ARBA" id="ARBA00023136"/>
    </source>
</evidence>
<keyword evidence="3 7" id="KW-0812">Transmembrane</keyword>
<keyword evidence="11" id="KW-1185">Reference proteome</keyword>
<feature type="domain" description="ABC3 transporter permease C-terminal" evidence="8">
    <location>
        <begin position="570"/>
        <end position="686"/>
    </location>
</feature>
<feature type="transmembrane region" description="Helical" evidence="7">
    <location>
        <begin position="566"/>
        <end position="587"/>
    </location>
</feature>
<feature type="domain" description="MacB-like periplasmic core" evidence="9">
    <location>
        <begin position="24"/>
        <end position="191"/>
    </location>
</feature>
<evidence type="ECO:0000259" key="9">
    <source>
        <dbReference type="Pfam" id="PF12704"/>
    </source>
</evidence>
<feature type="transmembrane region" description="Helical" evidence="7">
    <location>
        <begin position="1065"/>
        <end position="1085"/>
    </location>
</feature>
<evidence type="ECO:0000256" key="2">
    <source>
        <dbReference type="ARBA" id="ARBA00022475"/>
    </source>
</evidence>
<organism evidence="10 11">
    <name type="scientific">Clostridium lentum</name>
    <dbReference type="NCBI Taxonomy" id="2763037"/>
    <lineage>
        <taxon>Bacteria</taxon>
        <taxon>Bacillati</taxon>
        <taxon>Bacillota</taxon>
        <taxon>Clostridia</taxon>
        <taxon>Eubacteriales</taxon>
        <taxon>Clostridiaceae</taxon>
        <taxon>Clostridium</taxon>
    </lineage>
</organism>
<feature type="coiled-coil region" evidence="6">
    <location>
        <begin position="440"/>
        <end position="516"/>
    </location>
</feature>
<keyword evidence="5 7" id="KW-0472">Membrane</keyword>
<feature type="transmembrane region" description="Helical" evidence="7">
    <location>
        <begin position="615"/>
        <end position="639"/>
    </location>
</feature>
<evidence type="ECO:0000256" key="3">
    <source>
        <dbReference type="ARBA" id="ARBA00022692"/>
    </source>
</evidence>
<comment type="subcellular location">
    <subcellularLocation>
        <location evidence="1">Cell membrane</location>
        <topology evidence="1">Multi-pass membrane protein</topology>
    </subcellularLocation>
</comment>
<keyword evidence="6" id="KW-0175">Coiled coil</keyword>
<dbReference type="Gene3D" id="1.10.287.1490">
    <property type="match status" value="1"/>
</dbReference>
<feature type="transmembrane region" description="Helical" evidence="7">
    <location>
        <begin position="736"/>
        <end position="756"/>
    </location>
</feature>
<feature type="transmembrane region" description="Helical" evidence="7">
    <location>
        <begin position="1024"/>
        <end position="1045"/>
    </location>
</feature>
<keyword evidence="2" id="KW-1003">Cell membrane</keyword>
<dbReference type="GO" id="GO:0005886">
    <property type="term" value="C:plasma membrane"/>
    <property type="evidence" value="ECO:0007669"/>
    <property type="project" value="UniProtKB-SubCell"/>
</dbReference>
<dbReference type="Pfam" id="PF02687">
    <property type="entry name" value="FtsX"/>
    <property type="match status" value="2"/>
</dbReference>
<dbReference type="InterPro" id="IPR038766">
    <property type="entry name" value="Membrane_comp_ABC_pdt"/>
</dbReference>
<feature type="transmembrane region" description="Helical" evidence="7">
    <location>
        <begin position="659"/>
        <end position="683"/>
    </location>
</feature>
<evidence type="ECO:0000259" key="8">
    <source>
        <dbReference type="Pfam" id="PF02687"/>
    </source>
</evidence>
<evidence type="ECO:0000313" key="11">
    <source>
        <dbReference type="Proteomes" id="UP000662088"/>
    </source>
</evidence>
<sequence length="1100" mass="122157">MTSGLKKVFIRQIKDTKSRFISILLIVALGVGFFVGVKAASPSMKYSANKFFEANNLMDYKIMSDYGFQDDDIRSLEELKGVMQVMPSYSADLLVNTGGANNVVRVQAVPESSYGKQPINELNVVEGRLPEKSGECVVESNSNTSVKYEIGDTIELLSPSDDKEITDVVKTSTFKVVGFIESPQYIAFDKGITQVGDGSILNYMMISADDFAYSRYTEVFLCVNTPKKYESSFEDDYKSYIADYSSKLSSLGVDRVEVNKEAILTQAQKQIDAARKEIDFQKADAQADLDDGKKQIQEAEATIAEKEQEITDGEAQIKASEEQLAASEAQVADGWNQIVAGEEQLNEGINEYNAGVDQYNAAYFEYMAQREAGEAQLNQAQAQLDTYGPLISGLQSIIDNGGVLSSVLQSQFDSYITQYNDAVAQVDAGRQMIADADYQIAAAKEQLDSSAAQIQAAQNEINIQKDNLTAAEQQIADGKVQLEQSKVQIVEGKVQIEEAKKQLADSKAQLEEGQKEFDTQFTLAEDELNQKSNDLKNISNGKWYIFTRDDNPGYTSFAEDATRINGIASVFPLFFFIVAALVCLTTMTRMVEEERTQIGTFKALGYENKTIAAKYFFYAFLAAITGSILGIVVGLLILPKTIFHSYDAMYKLPIFAVKISIPVIIIAVVCALLCTCTVAYLVAYRELKLNPATLMRPKAPKQGKRILLEKIPFIWNKMNFSSKVTTRNIFRYKARFIMTVLGVAGCTALILAAYGLKDSISVVVPKQYGEIFTYDTMMNLKYEGTLDEKKSLKDAIDIDKRVKSSMMIKQSLMNGSKANDDKEVQIRLFVPESLDKFKDYVHLLDKDSESDIELTDDNVVITEKLAKLLNLSVGDTITVGDDAGITVDLKISSIVENYVYNYVYLSRKMYEEKFGEDLKLNTALLKLTKDGKAHEDEVAKDWLKKNDILVVTSTSYVISSFEDIISSLNSVVVLMIICAAALAFVVLYNLTNINVAERMREIATIKVLGFTEKESANYVYRENIVLSVIGIAVGLVMGIFLSNYIVSTIEMDIVMFGRSIHGISFIYAAAFTLVFTLLVNVSMYGKLNNISMVESLKSVE</sequence>
<name>A0A8I0DNU3_9CLOT</name>